<sequence length="69" mass="8145">MKTTLRQKTKRATSRGPLHVYILSMKFVRKVAFIQFWLINNNPEVVYSGFTITYEGKQVLVLLYYKLDS</sequence>
<dbReference type="EMBL" id="JSVU01000003">
    <property type="protein sequence ID" value="KJJ38812.1"/>
    <property type="molecule type" value="Genomic_DNA"/>
</dbReference>
<reference evidence="1 2" key="1">
    <citation type="submission" date="2014-10" db="EMBL/GenBank/DDBJ databases">
        <title>Genome sequencing of Vitellibacter vladivostokensis KMM 3516.</title>
        <authorList>
            <person name="Thevarajoo S."/>
            <person name="Selvaratnam C."/>
            <person name="Goh K.M."/>
            <person name="Chong C.S."/>
        </authorList>
    </citation>
    <scope>NUCLEOTIDE SEQUENCE [LARGE SCALE GENOMIC DNA]</scope>
    <source>
        <strain evidence="1 2">KMM 3516</strain>
    </source>
</reference>
<organism evidence="1 2">
    <name type="scientific">Aequorivita vladivostokensis</name>
    <dbReference type="NCBI Taxonomy" id="171194"/>
    <lineage>
        <taxon>Bacteria</taxon>
        <taxon>Pseudomonadati</taxon>
        <taxon>Bacteroidota</taxon>
        <taxon>Flavobacteriia</taxon>
        <taxon>Flavobacteriales</taxon>
        <taxon>Flavobacteriaceae</taxon>
        <taxon>Aequorivita</taxon>
    </lineage>
</organism>
<gene>
    <name evidence="1" type="ORF">MB09_05015</name>
</gene>
<protein>
    <submittedName>
        <fullName evidence="1">Uncharacterized protein</fullName>
    </submittedName>
</protein>
<dbReference type="Proteomes" id="UP000033497">
    <property type="component" value="Unassembled WGS sequence"/>
</dbReference>
<evidence type="ECO:0000313" key="2">
    <source>
        <dbReference type="Proteomes" id="UP000033497"/>
    </source>
</evidence>
<evidence type="ECO:0000313" key="1">
    <source>
        <dbReference type="EMBL" id="KJJ38812.1"/>
    </source>
</evidence>
<keyword evidence="2" id="KW-1185">Reference proteome</keyword>
<comment type="caution">
    <text evidence="1">The sequence shown here is derived from an EMBL/GenBank/DDBJ whole genome shotgun (WGS) entry which is preliminary data.</text>
</comment>
<accession>A0ABR5DJ62</accession>
<name>A0ABR5DJ62_9FLAO</name>
<proteinExistence type="predicted"/>